<comment type="similarity">
    <text evidence="1">Belongs to the P-Pant transferase superfamily. Gsp/Sfp/HetI/AcpT family.</text>
</comment>
<dbReference type="GO" id="GO:0016740">
    <property type="term" value="F:transferase activity"/>
    <property type="evidence" value="ECO:0007669"/>
    <property type="project" value="UniProtKB-KW"/>
</dbReference>
<dbReference type="InterPro" id="IPR037143">
    <property type="entry name" value="4-PPantetheinyl_Trfase_dom_sf"/>
</dbReference>
<dbReference type="Pfam" id="PF01648">
    <property type="entry name" value="ACPS"/>
    <property type="match status" value="1"/>
</dbReference>
<proteinExistence type="inferred from homology"/>
<dbReference type="EMBL" id="JBFWIC010000009">
    <property type="protein sequence ID" value="MEZ0474710.1"/>
    <property type="molecule type" value="Genomic_DNA"/>
</dbReference>
<evidence type="ECO:0000256" key="2">
    <source>
        <dbReference type="ARBA" id="ARBA00022679"/>
    </source>
</evidence>
<dbReference type="SUPFAM" id="SSF56214">
    <property type="entry name" value="4'-phosphopantetheinyl transferase"/>
    <property type="match status" value="2"/>
</dbReference>
<comment type="caution">
    <text evidence="4">The sequence shown here is derived from an EMBL/GenBank/DDBJ whole genome shotgun (WGS) entry which is preliminary data.</text>
</comment>
<gene>
    <name evidence="4" type="ORF">AB6713_08775</name>
</gene>
<dbReference type="InterPro" id="IPR050559">
    <property type="entry name" value="P-Pant_transferase_sf"/>
</dbReference>
<evidence type="ECO:0000313" key="4">
    <source>
        <dbReference type="EMBL" id="MEZ0474710.1"/>
    </source>
</evidence>
<protein>
    <submittedName>
        <fullName evidence="4">4'-phosphopantetheinyl transferase superfamily protein</fullName>
    </submittedName>
</protein>
<keyword evidence="2 4" id="KW-0808">Transferase</keyword>
<feature type="domain" description="4'-phosphopantetheinyl transferase" evidence="3">
    <location>
        <begin position="85"/>
        <end position="160"/>
    </location>
</feature>
<keyword evidence="5" id="KW-1185">Reference proteome</keyword>
<sequence>MSLSPGQLRLERVRCAWRPYRRGDAAEPQVRAWLEDTLGLAPEALVLQRSAHGRPQFGAPPQSRDVSWSHSGEGLLMALGEDVRLGCDLEWLRPRPRALELARRYFTAAEADRLAALAPARLEAAFVRLWCAKEAVLKAYGRGIAFGLHRLEFGERDGALALLACDPALGAPADWTLHGFVPAPGYLATLAWRTP</sequence>
<name>A0ABV4HTJ8_9GAMM</name>
<accession>A0ABV4HTJ8</accession>
<dbReference type="InterPro" id="IPR008278">
    <property type="entry name" value="4-PPantetheinyl_Trfase_dom"/>
</dbReference>
<dbReference type="RefSeq" id="WP_370565505.1">
    <property type="nucleotide sequence ID" value="NZ_JBFWIB010000018.1"/>
</dbReference>
<dbReference type="Proteomes" id="UP001566331">
    <property type="component" value="Unassembled WGS sequence"/>
</dbReference>
<evidence type="ECO:0000313" key="5">
    <source>
        <dbReference type="Proteomes" id="UP001566331"/>
    </source>
</evidence>
<evidence type="ECO:0000256" key="1">
    <source>
        <dbReference type="ARBA" id="ARBA00010990"/>
    </source>
</evidence>
<dbReference type="Gene3D" id="3.90.470.20">
    <property type="entry name" value="4'-phosphopantetheinyl transferase domain"/>
    <property type="match status" value="1"/>
</dbReference>
<organism evidence="4 5">
    <name type="scientific">Luteimonas salinilitoris</name>
    <dbReference type="NCBI Taxonomy" id="3237697"/>
    <lineage>
        <taxon>Bacteria</taxon>
        <taxon>Pseudomonadati</taxon>
        <taxon>Pseudomonadota</taxon>
        <taxon>Gammaproteobacteria</taxon>
        <taxon>Lysobacterales</taxon>
        <taxon>Lysobacteraceae</taxon>
        <taxon>Luteimonas</taxon>
    </lineage>
</organism>
<evidence type="ECO:0000259" key="3">
    <source>
        <dbReference type="Pfam" id="PF01648"/>
    </source>
</evidence>
<reference evidence="4 5" key="1">
    <citation type="submission" date="2024-07" db="EMBL/GenBank/DDBJ databases">
        <title>Luteimonas salilacus sp. nov., isolated from the shore soil of Salt Lake in Tibet of China.</title>
        <authorList>
            <person name="Zhang X."/>
            <person name="Li A."/>
        </authorList>
    </citation>
    <scope>NUCLEOTIDE SEQUENCE [LARGE SCALE GENOMIC DNA]</scope>
    <source>
        <strain evidence="4 5">B3-2-R+30</strain>
    </source>
</reference>
<dbReference type="PANTHER" id="PTHR12215">
    <property type="entry name" value="PHOSPHOPANTETHEINE TRANSFERASE"/>
    <property type="match status" value="1"/>
</dbReference>
<dbReference type="PANTHER" id="PTHR12215:SF10">
    <property type="entry name" value="L-AMINOADIPATE-SEMIALDEHYDE DEHYDROGENASE-PHOSPHOPANTETHEINYL TRANSFERASE"/>
    <property type="match status" value="1"/>
</dbReference>